<feature type="chain" id="PRO_5032786515" description="Glycoside hydrolase family 125 protein" evidence="1">
    <location>
        <begin position="29"/>
        <end position="500"/>
    </location>
</feature>
<sequence>MKTLFLVKREYMLLVSTLLICVSGGANTVPKEINQLNQDLVAIVSDNTAIQQIDYVSKRPAKEKRLFRSEAIEKELNRIKALLHNPKLRWMFENCFPNTLDTTVRFAKKNGKPDTSVYTGDIHAMWLRDSGAQVWPYVRLANEDPGLKEMLAGVILRQFSSINLDPYANAFYTDTNQVGHWKSDITKMKPGVHERKWEIDSHCYPIRLAYHYWKTTGDTSVFSDEWLQAIQNILKTFKEQQRKDGVGPYLFQRKTERALDTVNNNGMGAPVKPVGLIVSSFRPSDDATTLQFLVPSNFFAVSSLRKAAEILQSVNKKEALVKECLDLAKEVEEALKKYATYNHPKYGMIYAFEVDGYGNQLLMDDANVPSLLAMPYLGDVDVNDPIYQNTRRFVWSTDNPYFFRGTAGEGIGGPHIGYDMAWPMSIMMKSFTSQDDDEIKWCIKMLMDTDADTGFMHESFNVNNPKKFTRAWFAWQNTLFGELISKLANEGKLDLLNSIK</sequence>
<dbReference type="GO" id="GO:0005975">
    <property type="term" value="P:carbohydrate metabolic process"/>
    <property type="evidence" value="ECO:0007669"/>
    <property type="project" value="InterPro"/>
</dbReference>
<proteinExistence type="predicted"/>
<dbReference type="PANTHER" id="PTHR31047">
    <property type="entry name" value="MEIOTICALLY UP-REGULATED GENE 157 PROTEIN"/>
    <property type="match status" value="1"/>
</dbReference>
<evidence type="ECO:0000313" key="2">
    <source>
        <dbReference type="EMBL" id="MBB4037279.1"/>
    </source>
</evidence>
<dbReference type="Gene3D" id="1.50.10.10">
    <property type="match status" value="1"/>
</dbReference>
<dbReference type="InterPro" id="IPR008928">
    <property type="entry name" value="6-hairpin_glycosidase_sf"/>
</dbReference>
<name>A0A840CRJ4_9BACT</name>
<feature type="signal peptide" evidence="1">
    <location>
        <begin position="1"/>
        <end position="28"/>
    </location>
</feature>
<dbReference type="InterPro" id="IPR008313">
    <property type="entry name" value="GH125"/>
</dbReference>
<dbReference type="Pfam" id="PF06824">
    <property type="entry name" value="Glyco_hydro_125"/>
    <property type="match status" value="1"/>
</dbReference>
<protein>
    <recommendedName>
        <fullName evidence="4">Glycoside hydrolase family 125 protein</fullName>
    </recommendedName>
</protein>
<accession>A0A840CRJ4</accession>
<keyword evidence="3" id="KW-1185">Reference proteome</keyword>
<dbReference type="SMART" id="SM01149">
    <property type="entry name" value="DUF1237"/>
    <property type="match status" value="1"/>
</dbReference>
<dbReference type="InterPro" id="IPR012341">
    <property type="entry name" value="6hp_glycosidase-like_sf"/>
</dbReference>
<dbReference type="Proteomes" id="UP000555103">
    <property type="component" value="Unassembled WGS sequence"/>
</dbReference>
<dbReference type="EMBL" id="JACIEP010000012">
    <property type="protein sequence ID" value="MBB4037279.1"/>
    <property type="molecule type" value="Genomic_DNA"/>
</dbReference>
<dbReference type="AlphaFoldDB" id="A0A840CRJ4"/>
<evidence type="ECO:0000313" key="3">
    <source>
        <dbReference type="Proteomes" id="UP000555103"/>
    </source>
</evidence>
<evidence type="ECO:0008006" key="4">
    <source>
        <dbReference type="Google" id="ProtNLM"/>
    </source>
</evidence>
<dbReference type="PANTHER" id="PTHR31047:SF0">
    <property type="entry name" value="MEIOTICALLY UP-REGULATED GENE 157 PROTEIN"/>
    <property type="match status" value="1"/>
</dbReference>
<dbReference type="PIRSF" id="PIRSF028846">
    <property type="entry name" value="UCP028846"/>
    <property type="match status" value="1"/>
</dbReference>
<keyword evidence="1" id="KW-0732">Signal</keyword>
<evidence type="ECO:0000256" key="1">
    <source>
        <dbReference type="SAM" id="SignalP"/>
    </source>
</evidence>
<organism evidence="2 3">
    <name type="scientific">Dysgonomonas hofstadii</name>
    <dbReference type="NCBI Taxonomy" id="637886"/>
    <lineage>
        <taxon>Bacteria</taxon>
        <taxon>Pseudomonadati</taxon>
        <taxon>Bacteroidota</taxon>
        <taxon>Bacteroidia</taxon>
        <taxon>Bacteroidales</taxon>
        <taxon>Dysgonomonadaceae</taxon>
        <taxon>Dysgonomonas</taxon>
    </lineage>
</organism>
<dbReference type="SUPFAM" id="SSF48208">
    <property type="entry name" value="Six-hairpin glycosidases"/>
    <property type="match status" value="1"/>
</dbReference>
<comment type="caution">
    <text evidence="2">The sequence shown here is derived from an EMBL/GenBank/DDBJ whole genome shotgun (WGS) entry which is preliminary data.</text>
</comment>
<gene>
    <name evidence="2" type="ORF">GGR21_003196</name>
</gene>
<reference evidence="2 3" key="1">
    <citation type="submission" date="2020-08" db="EMBL/GenBank/DDBJ databases">
        <title>Genomic Encyclopedia of Type Strains, Phase IV (KMG-IV): sequencing the most valuable type-strain genomes for metagenomic binning, comparative biology and taxonomic classification.</title>
        <authorList>
            <person name="Goeker M."/>
        </authorList>
    </citation>
    <scope>NUCLEOTIDE SEQUENCE [LARGE SCALE GENOMIC DNA]</scope>
    <source>
        <strain evidence="2 3">DSM 104969</strain>
    </source>
</reference>